<dbReference type="InterPro" id="IPR051813">
    <property type="entry name" value="HepT_RNase_toxin"/>
</dbReference>
<dbReference type="EMBL" id="MLJW01000205">
    <property type="protein sequence ID" value="OIQ93557.1"/>
    <property type="molecule type" value="Genomic_DNA"/>
</dbReference>
<dbReference type="PANTHER" id="PTHR34139:SF1">
    <property type="entry name" value="RNASE MJ1380-RELATED"/>
    <property type="match status" value="1"/>
</dbReference>
<dbReference type="Pfam" id="PF01934">
    <property type="entry name" value="HepT-like"/>
    <property type="match status" value="1"/>
</dbReference>
<dbReference type="InterPro" id="IPR008201">
    <property type="entry name" value="HepT-like"/>
</dbReference>
<reference evidence="6" key="1">
    <citation type="submission" date="2016-10" db="EMBL/GenBank/DDBJ databases">
        <title>Sequence of Gallionella enrichment culture.</title>
        <authorList>
            <person name="Poehlein A."/>
            <person name="Muehling M."/>
            <person name="Daniel R."/>
        </authorList>
    </citation>
    <scope>NUCLEOTIDE SEQUENCE</scope>
</reference>
<proteinExistence type="predicted"/>
<accession>A0A1J5RZN2</accession>
<dbReference type="PANTHER" id="PTHR34139">
    <property type="entry name" value="UPF0331 PROTEIN MJ0127"/>
    <property type="match status" value="1"/>
</dbReference>
<dbReference type="GO" id="GO:0016787">
    <property type="term" value="F:hydrolase activity"/>
    <property type="evidence" value="ECO:0007669"/>
    <property type="project" value="UniProtKB-KW"/>
</dbReference>
<evidence type="ECO:0000256" key="1">
    <source>
        <dbReference type="ARBA" id="ARBA00022553"/>
    </source>
</evidence>
<keyword evidence="1" id="KW-0597">Phosphoprotein</keyword>
<protein>
    <recommendedName>
        <fullName evidence="7">Protein containing DUF86</fullName>
    </recommendedName>
</protein>
<dbReference type="GO" id="GO:0004540">
    <property type="term" value="F:RNA nuclease activity"/>
    <property type="evidence" value="ECO:0007669"/>
    <property type="project" value="InterPro"/>
</dbReference>
<keyword evidence="2" id="KW-1277">Toxin-antitoxin system</keyword>
<sequence>MKHAELRIPDYIAHILEAIERIAEYTAGMDEDGFLRNKLVQDAAIRNIEIIGEAARNIERASPAFIADHHRIPWSTMIAMRNRVSHGYMTINLSLVWKTIRSDLPELEKPIRALRDGA</sequence>
<evidence type="ECO:0000256" key="5">
    <source>
        <dbReference type="ARBA" id="ARBA00022801"/>
    </source>
</evidence>
<keyword evidence="4" id="KW-0547">Nucleotide-binding</keyword>
<dbReference type="GO" id="GO:0000166">
    <property type="term" value="F:nucleotide binding"/>
    <property type="evidence" value="ECO:0007669"/>
    <property type="project" value="UniProtKB-KW"/>
</dbReference>
<comment type="caution">
    <text evidence="6">The sequence shown here is derived from an EMBL/GenBank/DDBJ whole genome shotgun (WGS) entry which is preliminary data.</text>
</comment>
<evidence type="ECO:0000313" key="6">
    <source>
        <dbReference type="EMBL" id="OIQ93557.1"/>
    </source>
</evidence>
<gene>
    <name evidence="6" type="ORF">GALL_245170</name>
</gene>
<name>A0A1J5RZN2_9ZZZZ</name>
<evidence type="ECO:0008006" key="7">
    <source>
        <dbReference type="Google" id="ProtNLM"/>
    </source>
</evidence>
<evidence type="ECO:0000256" key="4">
    <source>
        <dbReference type="ARBA" id="ARBA00022741"/>
    </source>
</evidence>
<evidence type="ECO:0000256" key="2">
    <source>
        <dbReference type="ARBA" id="ARBA00022649"/>
    </source>
</evidence>
<dbReference type="AlphaFoldDB" id="A0A1J5RZN2"/>
<keyword evidence="5" id="KW-0378">Hydrolase</keyword>
<organism evidence="6">
    <name type="scientific">mine drainage metagenome</name>
    <dbReference type="NCBI Taxonomy" id="410659"/>
    <lineage>
        <taxon>unclassified sequences</taxon>
        <taxon>metagenomes</taxon>
        <taxon>ecological metagenomes</taxon>
    </lineage>
</organism>
<evidence type="ECO:0000256" key="3">
    <source>
        <dbReference type="ARBA" id="ARBA00022722"/>
    </source>
</evidence>
<dbReference type="GO" id="GO:0110001">
    <property type="term" value="C:toxin-antitoxin complex"/>
    <property type="evidence" value="ECO:0007669"/>
    <property type="project" value="InterPro"/>
</dbReference>
<keyword evidence="3" id="KW-0540">Nuclease</keyword>